<protein>
    <submittedName>
        <fullName evidence="2">PadR family transcriptional regulator</fullName>
    </submittedName>
</protein>
<feature type="domain" description="Transcription regulator PadR N-terminal" evidence="1">
    <location>
        <begin position="15"/>
        <end position="84"/>
    </location>
</feature>
<name>A0A346NM50_9ALTE</name>
<proteinExistence type="predicted"/>
<dbReference type="OrthoDB" id="9814826at2"/>
<dbReference type="Pfam" id="PF03551">
    <property type="entry name" value="PadR"/>
    <property type="match status" value="1"/>
</dbReference>
<organism evidence="2 3">
    <name type="scientific">Salinimonas sediminis</name>
    <dbReference type="NCBI Taxonomy" id="2303538"/>
    <lineage>
        <taxon>Bacteria</taxon>
        <taxon>Pseudomonadati</taxon>
        <taxon>Pseudomonadota</taxon>
        <taxon>Gammaproteobacteria</taxon>
        <taxon>Alteromonadales</taxon>
        <taxon>Alteromonadaceae</taxon>
        <taxon>Alteromonas/Salinimonas group</taxon>
        <taxon>Salinimonas</taxon>
    </lineage>
</organism>
<dbReference type="RefSeq" id="WP_117316690.1">
    <property type="nucleotide sequence ID" value="NZ_CP031769.1"/>
</dbReference>
<sequence>MEHRDLYTGFIRLHILHHAAQEPIFGMGMIEELRHHGYQISPGTLYPMLHKLEKYGWLTCSTKEVNGKTRKYYRCTMEGLNALNEAKIKLKELIGELL</sequence>
<dbReference type="InterPro" id="IPR036388">
    <property type="entry name" value="WH-like_DNA-bd_sf"/>
</dbReference>
<evidence type="ECO:0000259" key="1">
    <source>
        <dbReference type="Pfam" id="PF03551"/>
    </source>
</evidence>
<dbReference type="SUPFAM" id="SSF46785">
    <property type="entry name" value="Winged helix' DNA-binding domain"/>
    <property type="match status" value="1"/>
</dbReference>
<dbReference type="Gene3D" id="1.10.10.10">
    <property type="entry name" value="Winged helix-like DNA-binding domain superfamily/Winged helix DNA-binding domain"/>
    <property type="match status" value="1"/>
</dbReference>
<dbReference type="InterPro" id="IPR005149">
    <property type="entry name" value="Tscrpt_reg_PadR_N"/>
</dbReference>
<dbReference type="InterPro" id="IPR052509">
    <property type="entry name" value="Metal_resp_DNA-bind_regulator"/>
</dbReference>
<dbReference type="PANTHER" id="PTHR33169:SF14">
    <property type="entry name" value="TRANSCRIPTIONAL REGULATOR RV3488"/>
    <property type="match status" value="1"/>
</dbReference>
<evidence type="ECO:0000313" key="2">
    <source>
        <dbReference type="EMBL" id="AXR06607.1"/>
    </source>
</evidence>
<dbReference type="EMBL" id="CP031769">
    <property type="protein sequence ID" value="AXR06607.1"/>
    <property type="molecule type" value="Genomic_DNA"/>
</dbReference>
<dbReference type="InterPro" id="IPR036390">
    <property type="entry name" value="WH_DNA-bd_sf"/>
</dbReference>
<gene>
    <name evidence="2" type="ORF">D0Y50_09635</name>
</gene>
<reference evidence="2 3" key="1">
    <citation type="submission" date="2018-08" db="EMBL/GenBank/DDBJ databases">
        <title>Salinimonas sediminis sp. nov., a piezophilic bacterium isolated from a deep-sea sediment sample from the New Britain Trench.</title>
        <authorList>
            <person name="Cao J."/>
        </authorList>
    </citation>
    <scope>NUCLEOTIDE SEQUENCE [LARGE SCALE GENOMIC DNA]</scope>
    <source>
        <strain evidence="2 3">N102</strain>
    </source>
</reference>
<dbReference type="KEGG" id="salm:D0Y50_09635"/>
<keyword evidence="3" id="KW-1185">Reference proteome</keyword>
<dbReference type="AlphaFoldDB" id="A0A346NM50"/>
<dbReference type="Proteomes" id="UP000262073">
    <property type="component" value="Chromosome"/>
</dbReference>
<accession>A0A346NM50</accession>
<dbReference type="PANTHER" id="PTHR33169">
    <property type="entry name" value="PADR-FAMILY TRANSCRIPTIONAL REGULATOR"/>
    <property type="match status" value="1"/>
</dbReference>
<evidence type="ECO:0000313" key="3">
    <source>
        <dbReference type="Proteomes" id="UP000262073"/>
    </source>
</evidence>